<dbReference type="PANTHER" id="PTHR10912:SF9">
    <property type="entry name" value="ADP-RIBOSYL CYCLASE_CYCLIC ADP-RIBOSE HYDROLASE"/>
    <property type="match status" value="1"/>
</dbReference>
<keyword evidence="6" id="KW-1015">Disulfide bond</keyword>
<dbReference type="Gene3D" id="1.20.82.10">
    <property type="entry name" value="ADP Ribosyl Cyclase, Chain A, domain 1"/>
    <property type="match status" value="1"/>
</dbReference>
<dbReference type="Gene3D" id="3.40.50.720">
    <property type="entry name" value="NAD(P)-binding Rossmann-like Domain"/>
    <property type="match status" value="1"/>
</dbReference>
<evidence type="ECO:0000313" key="8">
    <source>
        <dbReference type="Ensembl" id="ENSCSEP00000030323.1"/>
    </source>
</evidence>
<evidence type="ECO:0000256" key="2">
    <source>
        <dbReference type="ARBA" id="ARBA00011982"/>
    </source>
</evidence>
<dbReference type="KEGG" id="csem:103377367"/>
<dbReference type="GO" id="GO:0061809">
    <property type="term" value="F:NAD+ nucleosidase activity, cyclic ADP-ribose generating"/>
    <property type="evidence" value="ECO:0007669"/>
    <property type="project" value="UniProtKB-EC"/>
</dbReference>
<evidence type="ECO:0000313" key="9">
    <source>
        <dbReference type="Proteomes" id="UP000265120"/>
    </source>
</evidence>
<dbReference type="Pfam" id="PF02267">
    <property type="entry name" value="Rib_hydrolayse"/>
    <property type="match status" value="1"/>
</dbReference>
<reference evidence="8" key="2">
    <citation type="submission" date="2025-08" db="UniProtKB">
        <authorList>
            <consortium name="Ensembl"/>
        </authorList>
    </citation>
    <scope>IDENTIFICATION</scope>
</reference>
<keyword evidence="7" id="KW-0472">Membrane</keyword>
<keyword evidence="3" id="KW-0808">Transferase</keyword>
<dbReference type="OMA" id="PACNRMM"/>
<name>A0A3P8WSA2_CYNSE</name>
<keyword evidence="7" id="KW-0812">Transmembrane</keyword>
<dbReference type="RefSeq" id="XP_008306381.1">
    <property type="nucleotide sequence ID" value="XM_008308159.3"/>
</dbReference>
<sequence>MALSKRKKRLILLLYALSAALLTTIVVVLMVVLINQQNDFRHTFISRCEGFEGYDCKKLWKVFQQAYVGKSACKVPVEAYDPLLAEAPIQPACNRMMFWSRSKQVVHDFTEKTDCFITLEDTLLGSVLDGLSWCGKENSKETFTNNCPGWDECENNPVRSFWKKASAEYAHAACGGVTAMLNGSISPPYNSSSIFASVEVPRLNSTRVNSLTVVLVTQENSVSNCTNGSFEVLQKDLDEGIKYKCKEVALSWLQKCGSKPNPTCGPCW</sequence>
<dbReference type="GO" id="GO:0016740">
    <property type="term" value="F:transferase activity"/>
    <property type="evidence" value="ECO:0007669"/>
    <property type="project" value="UniProtKB-KW"/>
</dbReference>
<dbReference type="EC" id="3.2.2.6" evidence="2"/>
<keyword evidence="7" id="KW-1133">Transmembrane helix</keyword>
<accession>A0A3P8WSA2</accession>
<dbReference type="GeneTree" id="ENSGT00390000017291"/>
<evidence type="ECO:0000256" key="1">
    <source>
        <dbReference type="ARBA" id="ARBA00005406"/>
    </source>
</evidence>
<dbReference type="Ensembl" id="ENSCSET00000030728.1">
    <property type="protein sequence ID" value="ENSCSEP00000030323.1"/>
    <property type="gene ID" value="ENSCSEG00000019424.1"/>
</dbReference>
<keyword evidence="4" id="KW-0378">Hydrolase</keyword>
<evidence type="ECO:0000256" key="7">
    <source>
        <dbReference type="SAM" id="Phobius"/>
    </source>
</evidence>
<feature type="transmembrane region" description="Helical" evidence="7">
    <location>
        <begin position="12"/>
        <end position="34"/>
    </location>
</feature>
<dbReference type="OrthoDB" id="10028716at2759"/>
<reference evidence="8 9" key="1">
    <citation type="journal article" date="2014" name="Nat. Genet.">
        <title>Whole-genome sequence of a flatfish provides insights into ZW sex chromosome evolution and adaptation to a benthic lifestyle.</title>
        <authorList>
            <person name="Chen S."/>
            <person name="Zhang G."/>
            <person name="Shao C."/>
            <person name="Huang Q."/>
            <person name="Liu G."/>
            <person name="Zhang P."/>
            <person name="Song W."/>
            <person name="An N."/>
            <person name="Chalopin D."/>
            <person name="Volff J.N."/>
            <person name="Hong Y."/>
            <person name="Li Q."/>
            <person name="Sha Z."/>
            <person name="Zhou H."/>
            <person name="Xie M."/>
            <person name="Yu Q."/>
            <person name="Liu Y."/>
            <person name="Xiang H."/>
            <person name="Wang N."/>
            <person name="Wu K."/>
            <person name="Yang C."/>
            <person name="Zhou Q."/>
            <person name="Liao X."/>
            <person name="Yang L."/>
            <person name="Hu Q."/>
            <person name="Zhang J."/>
            <person name="Meng L."/>
            <person name="Jin L."/>
            <person name="Tian Y."/>
            <person name="Lian J."/>
            <person name="Yang J."/>
            <person name="Miao G."/>
            <person name="Liu S."/>
            <person name="Liang Z."/>
            <person name="Yan F."/>
            <person name="Li Y."/>
            <person name="Sun B."/>
            <person name="Zhang H."/>
            <person name="Zhang J."/>
            <person name="Zhu Y."/>
            <person name="Du M."/>
            <person name="Zhao Y."/>
            <person name="Schartl M."/>
            <person name="Tang Q."/>
            <person name="Wang J."/>
        </authorList>
    </citation>
    <scope>NUCLEOTIDE SEQUENCE</scope>
</reference>
<organism evidence="8 9">
    <name type="scientific">Cynoglossus semilaevis</name>
    <name type="common">Tongue sole</name>
    <dbReference type="NCBI Taxonomy" id="244447"/>
    <lineage>
        <taxon>Eukaryota</taxon>
        <taxon>Metazoa</taxon>
        <taxon>Chordata</taxon>
        <taxon>Craniata</taxon>
        <taxon>Vertebrata</taxon>
        <taxon>Euteleostomi</taxon>
        <taxon>Actinopterygii</taxon>
        <taxon>Neopterygii</taxon>
        <taxon>Teleostei</taxon>
        <taxon>Neoteleostei</taxon>
        <taxon>Acanthomorphata</taxon>
        <taxon>Carangaria</taxon>
        <taxon>Pleuronectiformes</taxon>
        <taxon>Pleuronectoidei</taxon>
        <taxon>Cynoglossidae</taxon>
        <taxon>Cynoglossinae</taxon>
        <taxon>Cynoglossus</taxon>
    </lineage>
</organism>
<dbReference type="GO" id="GO:0005886">
    <property type="term" value="C:plasma membrane"/>
    <property type="evidence" value="ECO:0007669"/>
    <property type="project" value="TreeGrafter"/>
</dbReference>
<dbReference type="CDD" id="cd04759">
    <property type="entry name" value="Rib_hydrolase"/>
    <property type="match status" value="1"/>
</dbReference>
<dbReference type="STRING" id="244447.ENSCSEP00000030323"/>
<dbReference type="AlphaFoldDB" id="A0A3P8WSA2"/>
<dbReference type="GeneID" id="103377367"/>
<dbReference type="GO" id="GO:0030890">
    <property type="term" value="P:positive regulation of B cell proliferation"/>
    <property type="evidence" value="ECO:0007669"/>
    <property type="project" value="TreeGrafter"/>
</dbReference>
<dbReference type="InterPro" id="IPR003193">
    <property type="entry name" value="ADP-ribosyl_cyclase"/>
</dbReference>
<dbReference type="Proteomes" id="UP000265120">
    <property type="component" value="Chromosome 3"/>
</dbReference>
<protein>
    <recommendedName>
        <fullName evidence="2">ADP-ribosyl cyclase/cyclic ADP-ribose hydrolase</fullName>
        <ecNumber evidence="2">3.2.2.6</ecNumber>
    </recommendedName>
</protein>
<dbReference type="PANTHER" id="PTHR10912">
    <property type="entry name" value="ADP-RIBOSYL CYCLASE"/>
    <property type="match status" value="1"/>
</dbReference>
<dbReference type="GO" id="GO:0016849">
    <property type="term" value="F:phosphorus-oxygen lyase activity"/>
    <property type="evidence" value="ECO:0007669"/>
    <property type="project" value="TreeGrafter"/>
</dbReference>
<proteinExistence type="inferred from homology"/>
<reference evidence="8" key="3">
    <citation type="submission" date="2025-09" db="UniProtKB">
        <authorList>
            <consortium name="Ensembl"/>
        </authorList>
    </citation>
    <scope>IDENTIFICATION</scope>
</reference>
<keyword evidence="5" id="KW-0520">NAD</keyword>
<keyword evidence="9" id="KW-1185">Reference proteome</keyword>
<evidence type="ECO:0000256" key="3">
    <source>
        <dbReference type="ARBA" id="ARBA00022679"/>
    </source>
</evidence>
<dbReference type="InParanoid" id="A0A3P8WSA2"/>
<evidence type="ECO:0000256" key="5">
    <source>
        <dbReference type="ARBA" id="ARBA00023027"/>
    </source>
</evidence>
<dbReference type="SUPFAM" id="SSF52309">
    <property type="entry name" value="N-(deoxy)ribosyltransferase-like"/>
    <property type="match status" value="1"/>
</dbReference>
<evidence type="ECO:0000256" key="6">
    <source>
        <dbReference type="ARBA" id="ARBA00023157"/>
    </source>
</evidence>
<comment type="similarity">
    <text evidence="1">Belongs to the ADP-ribosyl cyclase family.</text>
</comment>
<evidence type="ECO:0000256" key="4">
    <source>
        <dbReference type="ARBA" id="ARBA00022801"/>
    </source>
</evidence>